<dbReference type="CDD" id="cd00761">
    <property type="entry name" value="Glyco_tranf_GTA_type"/>
    <property type="match status" value="1"/>
</dbReference>
<dbReference type="eggNOG" id="COG0463">
    <property type="taxonomic scope" value="Bacteria"/>
</dbReference>
<dbReference type="Pfam" id="PF00535">
    <property type="entry name" value="Glycos_transf_2"/>
    <property type="match status" value="1"/>
</dbReference>
<evidence type="ECO:0000256" key="2">
    <source>
        <dbReference type="ARBA" id="ARBA00022679"/>
    </source>
</evidence>
<evidence type="ECO:0000259" key="4">
    <source>
        <dbReference type="Pfam" id="PF00535"/>
    </source>
</evidence>
<accession>C7N6E3</accession>
<dbReference type="GO" id="GO:0016757">
    <property type="term" value="F:glycosyltransferase activity"/>
    <property type="evidence" value="ECO:0007669"/>
    <property type="project" value="UniProtKB-KW"/>
</dbReference>
<gene>
    <name evidence="5" type="ordered locus">Shel_14580</name>
</gene>
<keyword evidence="6" id="KW-1185">Reference proteome</keyword>
<dbReference type="PANTHER" id="PTHR22916:SF51">
    <property type="entry name" value="GLYCOSYLTRANSFERASE EPSH-RELATED"/>
    <property type="match status" value="1"/>
</dbReference>
<protein>
    <submittedName>
        <fullName evidence="5">Glycosyl transferase</fullName>
    </submittedName>
</protein>
<dbReference type="STRING" id="471855.Shel_14580"/>
<evidence type="ECO:0000256" key="1">
    <source>
        <dbReference type="ARBA" id="ARBA00022676"/>
    </source>
</evidence>
<dbReference type="RefSeq" id="WP_012798580.1">
    <property type="nucleotide sequence ID" value="NC_013165.1"/>
</dbReference>
<dbReference type="SUPFAM" id="SSF53448">
    <property type="entry name" value="Nucleotide-diphospho-sugar transferases"/>
    <property type="match status" value="1"/>
</dbReference>
<dbReference type="InterPro" id="IPR029044">
    <property type="entry name" value="Nucleotide-diphossugar_trans"/>
</dbReference>
<keyword evidence="1" id="KW-0328">Glycosyltransferase</keyword>
<keyword evidence="2 5" id="KW-0808">Transferase</keyword>
<evidence type="ECO:0000256" key="3">
    <source>
        <dbReference type="SAM" id="MobiDB-lite"/>
    </source>
</evidence>
<dbReference type="InterPro" id="IPR001173">
    <property type="entry name" value="Glyco_trans_2-like"/>
</dbReference>
<name>C7N6E3_SLAHD</name>
<dbReference type="Proteomes" id="UP000002026">
    <property type="component" value="Chromosome"/>
</dbReference>
<evidence type="ECO:0000313" key="6">
    <source>
        <dbReference type="Proteomes" id="UP000002026"/>
    </source>
</evidence>
<dbReference type="PANTHER" id="PTHR22916">
    <property type="entry name" value="GLYCOSYLTRANSFERASE"/>
    <property type="match status" value="1"/>
</dbReference>
<proteinExistence type="predicted"/>
<dbReference type="HOGENOM" id="CLU_430143_0_0_11"/>
<dbReference type="Gene3D" id="3.90.550.10">
    <property type="entry name" value="Spore Coat Polysaccharide Biosynthesis Protein SpsA, Chain A"/>
    <property type="match status" value="1"/>
</dbReference>
<organism evidence="5 6">
    <name type="scientific">Slackia heliotrinireducens (strain ATCC 29202 / DSM 20476 / NCTC 11029 / RHS 1)</name>
    <name type="common">Peptococcus heliotrinreducens</name>
    <dbReference type="NCBI Taxonomy" id="471855"/>
    <lineage>
        <taxon>Bacteria</taxon>
        <taxon>Bacillati</taxon>
        <taxon>Actinomycetota</taxon>
        <taxon>Coriobacteriia</taxon>
        <taxon>Eggerthellales</taxon>
        <taxon>Eggerthellaceae</taxon>
        <taxon>Slackia</taxon>
    </lineage>
</organism>
<evidence type="ECO:0000313" key="5">
    <source>
        <dbReference type="EMBL" id="ACV22478.1"/>
    </source>
</evidence>
<dbReference type="KEGG" id="shi:Shel_14580"/>
<dbReference type="CAZy" id="GT2">
    <property type="family name" value="Glycosyltransferase Family 2"/>
</dbReference>
<dbReference type="EMBL" id="CP001684">
    <property type="protein sequence ID" value="ACV22478.1"/>
    <property type="molecule type" value="Genomic_DNA"/>
</dbReference>
<sequence>METVKLLSIVVPVYNAGEYFRPCLDSLVRQTMPSEDFEIIIIDDGSDDGSEDVCDEYAERHENIRCFHQPGSGFASAPRNKGIEHACGEYVLFHDADDILWPESCERLVRHALEWGSDVVGFTQRVVDPSTGSFAVVPTHSEQLYSCIPSGHRFMLPMVEVLDARKLFRLSTIKENGIRFANTYSEDFLFAIEVLLKANVVSFASDYPYVDYIQRNESIIHSNDLHPLKTFEKRLEGIQAMLDAIRDSHAECEAYPYLYEKIFGHSAYKLITTSMDRGWGNEVEKMPQLRMALLPYWDEEIAGHLKFTEHAVLDALMNERYGQIPEIRTLAKRVASSRRSHKVAVNSLEEKHPVKPIHDLLGRIPLFLERACLVCQLDKTLFSSVGILSTGKRDYVVGAYRANPAIAYIDSLCVRIHDSNDGWLEAELFEYVLPLKGDQELGGLWCVPVDEGLVGVDGLRYDLKMQVGTCEVTCNNVAASRGISTWLTSSDTSFNGRLTGLKALLECIRGAQTEELEEPLVALLLQKPTYAIITTSMDKRSWEEEKPLLPELKDTIEPLWRPGILDRLSYTERAVLECVIREDYDSIPNVRAARKAEAAKNAEAKGKTKAALKSDAASKTENNSMVRKFQSRFFKG</sequence>
<feature type="region of interest" description="Disordered" evidence="3">
    <location>
        <begin position="598"/>
        <end position="623"/>
    </location>
</feature>
<reference evidence="5 6" key="1">
    <citation type="journal article" date="2009" name="Stand. Genomic Sci.">
        <title>Complete genome sequence of Slackia heliotrinireducens type strain (RHS 1).</title>
        <authorList>
            <person name="Pukall R."/>
            <person name="Lapidus A."/>
            <person name="Nolan M."/>
            <person name="Copeland A."/>
            <person name="Glavina Del Rio T."/>
            <person name="Lucas S."/>
            <person name="Chen F."/>
            <person name="Tice H."/>
            <person name="Cheng J.F."/>
            <person name="Chertkov O."/>
            <person name="Bruce D."/>
            <person name="Goodwin L."/>
            <person name="Kuske C."/>
            <person name="Brettin T."/>
            <person name="Detter J.C."/>
            <person name="Han C."/>
            <person name="Pitluck S."/>
            <person name="Pati A."/>
            <person name="Mavrommatis K."/>
            <person name="Ivanova N."/>
            <person name="Ovchinnikova G."/>
            <person name="Chen A."/>
            <person name="Palaniappan K."/>
            <person name="Schneider S."/>
            <person name="Rohde M."/>
            <person name="Chain P."/>
            <person name="D'haeseleer P."/>
            <person name="Goker M."/>
            <person name="Bristow J."/>
            <person name="Eisen J.A."/>
            <person name="Markowitz V."/>
            <person name="Kyrpides N.C."/>
            <person name="Klenk H.P."/>
            <person name="Hugenholtz P."/>
        </authorList>
    </citation>
    <scope>NUCLEOTIDE SEQUENCE [LARGE SCALE GENOMIC DNA]</scope>
    <source>
        <strain evidence="6">ATCC 29202 / DSM 20476 / NCTC 11029 / RHS 1</strain>
    </source>
</reference>
<dbReference type="AlphaFoldDB" id="C7N6E3"/>
<feature type="domain" description="Glycosyltransferase 2-like" evidence="4">
    <location>
        <begin position="8"/>
        <end position="135"/>
    </location>
</feature>